<name>A0A0C3NKL4_PHLG1</name>
<protein>
    <recommendedName>
        <fullName evidence="4">Intradiol ring-cleavage dioxygenases domain-containing protein</fullName>
    </recommendedName>
</protein>
<feature type="domain" description="Intradiol ring-cleavage dioxygenases" evidence="4">
    <location>
        <begin position="57"/>
        <end position="206"/>
    </location>
</feature>
<dbReference type="GO" id="GO:0008199">
    <property type="term" value="F:ferric iron binding"/>
    <property type="evidence" value="ECO:0007669"/>
    <property type="project" value="InterPro"/>
</dbReference>
<keyword evidence="3" id="KW-0560">Oxidoreductase</keyword>
<dbReference type="Gene3D" id="2.60.130.10">
    <property type="entry name" value="Aromatic compound dioxygenase"/>
    <property type="match status" value="1"/>
</dbReference>
<reference evidence="5 6" key="1">
    <citation type="journal article" date="2014" name="PLoS Genet.">
        <title>Analysis of the Phlebiopsis gigantea genome, transcriptome and secretome provides insight into its pioneer colonization strategies of wood.</title>
        <authorList>
            <person name="Hori C."/>
            <person name="Ishida T."/>
            <person name="Igarashi K."/>
            <person name="Samejima M."/>
            <person name="Suzuki H."/>
            <person name="Master E."/>
            <person name="Ferreira P."/>
            <person name="Ruiz-Duenas F.J."/>
            <person name="Held B."/>
            <person name="Canessa P."/>
            <person name="Larrondo L.F."/>
            <person name="Schmoll M."/>
            <person name="Druzhinina I.S."/>
            <person name="Kubicek C.P."/>
            <person name="Gaskell J.A."/>
            <person name="Kersten P."/>
            <person name="St John F."/>
            <person name="Glasner J."/>
            <person name="Sabat G."/>
            <person name="Splinter BonDurant S."/>
            <person name="Syed K."/>
            <person name="Yadav J."/>
            <person name="Mgbeahuruike A.C."/>
            <person name="Kovalchuk A."/>
            <person name="Asiegbu F.O."/>
            <person name="Lackner G."/>
            <person name="Hoffmeister D."/>
            <person name="Rencoret J."/>
            <person name="Gutierrez A."/>
            <person name="Sun H."/>
            <person name="Lindquist E."/>
            <person name="Barry K."/>
            <person name="Riley R."/>
            <person name="Grigoriev I.V."/>
            <person name="Henrissat B."/>
            <person name="Kues U."/>
            <person name="Berka R.M."/>
            <person name="Martinez A.T."/>
            <person name="Covert S.F."/>
            <person name="Blanchette R.A."/>
            <person name="Cullen D."/>
        </authorList>
    </citation>
    <scope>NUCLEOTIDE SEQUENCE [LARGE SCALE GENOMIC DNA]</scope>
    <source>
        <strain evidence="5 6">11061_1 CR5-6</strain>
    </source>
</reference>
<gene>
    <name evidence="5" type="ORF">PHLGIDRAFT_128806</name>
</gene>
<dbReference type="EMBL" id="KN840540">
    <property type="protein sequence ID" value="KIP05544.1"/>
    <property type="molecule type" value="Genomic_DNA"/>
</dbReference>
<keyword evidence="6" id="KW-1185">Reference proteome</keyword>
<accession>A0A0C3NKL4</accession>
<keyword evidence="2" id="KW-0223">Dioxygenase</keyword>
<dbReference type="SUPFAM" id="SSF49482">
    <property type="entry name" value="Aromatic compound dioxygenase"/>
    <property type="match status" value="1"/>
</dbReference>
<dbReference type="InterPro" id="IPR015889">
    <property type="entry name" value="Intradiol_dOase_core"/>
</dbReference>
<evidence type="ECO:0000259" key="4">
    <source>
        <dbReference type="Pfam" id="PF00775"/>
    </source>
</evidence>
<comment type="similarity">
    <text evidence="1">Belongs to the intradiol ring-cleavage dioxygenase family.</text>
</comment>
<dbReference type="GO" id="GO:0016702">
    <property type="term" value="F:oxidoreductase activity, acting on single donors with incorporation of molecular oxygen, incorporation of two atoms of oxygen"/>
    <property type="evidence" value="ECO:0007669"/>
    <property type="project" value="InterPro"/>
</dbReference>
<dbReference type="Proteomes" id="UP000053257">
    <property type="component" value="Unassembled WGS sequence"/>
</dbReference>
<dbReference type="HOGENOM" id="CLU_092139_0_0_1"/>
<evidence type="ECO:0000256" key="3">
    <source>
        <dbReference type="ARBA" id="ARBA00023002"/>
    </source>
</evidence>
<evidence type="ECO:0000313" key="5">
    <source>
        <dbReference type="EMBL" id="KIP05544.1"/>
    </source>
</evidence>
<dbReference type="PANTHER" id="PTHR33711">
    <property type="entry name" value="DIOXYGENASE, PUTATIVE (AFU_ORTHOLOGUE AFUA_2G02910)-RELATED"/>
    <property type="match status" value="1"/>
</dbReference>
<organism evidence="5 6">
    <name type="scientific">Phlebiopsis gigantea (strain 11061_1 CR5-6)</name>
    <name type="common">White-rot fungus</name>
    <name type="synonym">Peniophora gigantea</name>
    <dbReference type="NCBI Taxonomy" id="745531"/>
    <lineage>
        <taxon>Eukaryota</taxon>
        <taxon>Fungi</taxon>
        <taxon>Dikarya</taxon>
        <taxon>Basidiomycota</taxon>
        <taxon>Agaricomycotina</taxon>
        <taxon>Agaricomycetes</taxon>
        <taxon>Polyporales</taxon>
        <taxon>Phanerochaetaceae</taxon>
        <taxon>Phlebiopsis</taxon>
    </lineage>
</organism>
<evidence type="ECO:0000256" key="2">
    <source>
        <dbReference type="ARBA" id="ARBA00022964"/>
    </source>
</evidence>
<dbReference type="InterPro" id="IPR050770">
    <property type="entry name" value="Intradiol_RC_Dioxygenase"/>
</dbReference>
<dbReference type="OrthoDB" id="121380at2759"/>
<dbReference type="PANTHER" id="PTHR33711:SF7">
    <property type="entry name" value="INTRADIOL RING-CLEAVAGE DIOXYGENASES DOMAIN-CONTAINING PROTEIN-RELATED"/>
    <property type="match status" value="1"/>
</dbReference>
<dbReference type="Pfam" id="PF00775">
    <property type="entry name" value="Dioxygenase_C"/>
    <property type="match status" value="1"/>
</dbReference>
<proteinExistence type="inferred from homology"/>
<evidence type="ECO:0000256" key="1">
    <source>
        <dbReference type="ARBA" id="ARBA00007825"/>
    </source>
</evidence>
<dbReference type="AlphaFoldDB" id="A0A0C3NKL4"/>
<dbReference type="InterPro" id="IPR000627">
    <property type="entry name" value="Intradiol_dOase_C"/>
</dbReference>
<sequence>MAESRSTLTEFAPHVPTSFPIRAVSALRSAIWVTFIQDNPLTWWWQQGRRNYRADMEGPLYVYGAPNREIEPGKAVLTTIDELKASSPFLLQISVRSPKGDPLPNVEIDLWHATSNGIYSYYSYDRRGRFTTDANGNAEVLTVRPGDYGAGGVMRTGHFHLMLHDAERKYDNLTSQLYVCKGNDPSLVHDFLDYLRAQRPQNVLHAWSVPDSNGGEQFYDFQELPANDVATQERIKWWNDKLAEKAADAGLQVVAGGHTEFTLNVKPGVFGF</sequence>
<evidence type="ECO:0000313" key="6">
    <source>
        <dbReference type="Proteomes" id="UP000053257"/>
    </source>
</evidence>